<organism evidence="1 2">
    <name type="scientific">Brassica oleracea var. oleracea</name>
    <dbReference type="NCBI Taxonomy" id="109376"/>
    <lineage>
        <taxon>Eukaryota</taxon>
        <taxon>Viridiplantae</taxon>
        <taxon>Streptophyta</taxon>
        <taxon>Embryophyta</taxon>
        <taxon>Tracheophyta</taxon>
        <taxon>Spermatophyta</taxon>
        <taxon>Magnoliopsida</taxon>
        <taxon>eudicotyledons</taxon>
        <taxon>Gunneridae</taxon>
        <taxon>Pentapetalae</taxon>
        <taxon>rosids</taxon>
        <taxon>malvids</taxon>
        <taxon>Brassicales</taxon>
        <taxon>Brassicaceae</taxon>
        <taxon>Brassiceae</taxon>
        <taxon>Brassica</taxon>
    </lineage>
</organism>
<accession>A0A0D3BXJ4</accession>
<dbReference type="Proteomes" id="UP000032141">
    <property type="component" value="Chromosome C4"/>
</dbReference>
<dbReference type="Gramene" id="Bo4g114080.1">
    <property type="protein sequence ID" value="Bo4g114080.1"/>
    <property type="gene ID" value="Bo4g114080"/>
</dbReference>
<evidence type="ECO:0000313" key="1">
    <source>
        <dbReference type="EnsemblPlants" id="Bo4g114080.1"/>
    </source>
</evidence>
<dbReference type="HOGENOM" id="CLU_2416331_0_0_1"/>
<keyword evidence="2" id="KW-1185">Reference proteome</keyword>
<dbReference type="EnsemblPlants" id="Bo4g114080.1">
    <property type="protein sequence ID" value="Bo4g114080.1"/>
    <property type="gene ID" value="Bo4g114080"/>
</dbReference>
<sequence>MLLPPPPSTESPSRELRAGRHLPVHRSSDLLHATIVVVSLKPRLIHLLPDLPPKRPNSSSSPLLLLSLPRTYAPPPNIIFSASSTFVYQKKK</sequence>
<reference evidence="1 2" key="1">
    <citation type="journal article" date="2014" name="Genome Biol.">
        <title>Transcriptome and methylome profiling reveals relics of genome dominance in the mesopolyploid Brassica oleracea.</title>
        <authorList>
            <person name="Parkin I.A."/>
            <person name="Koh C."/>
            <person name="Tang H."/>
            <person name="Robinson S.J."/>
            <person name="Kagale S."/>
            <person name="Clarke W.E."/>
            <person name="Town C.D."/>
            <person name="Nixon J."/>
            <person name="Krishnakumar V."/>
            <person name="Bidwell S.L."/>
            <person name="Denoeud F."/>
            <person name="Belcram H."/>
            <person name="Links M.G."/>
            <person name="Just J."/>
            <person name="Clarke C."/>
            <person name="Bender T."/>
            <person name="Huebert T."/>
            <person name="Mason A.S."/>
            <person name="Pires J.C."/>
            <person name="Barker G."/>
            <person name="Moore J."/>
            <person name="Walley P.G."/>
            <person name="Manoli S."/>
            <person name="Batley J."/>
            <person name="Edwards D."/>
            <person name="Nelson M.N."/>
            <person name="Wang X."/>
            <person name="Paterson A.H."/>
            <person name="King G."/>
            <person name="Bancroft I."/>
            <person name="Chalhoub B."/>
            <person name="Sharpe A.G."/>
        </authorList>
    </citation>
    <scope>NUCLEOTIDE SEQUENCE</scope>
    <source>
        <strain evidence="1 2">cv. TO1000</strain>
    </source>
</reference>
<protein>
    <submittedName>
        <fullName evidence="1">Uncharacterized protein</fullName>
    </submittedName>
</protein>
<dbReference type="AlphaFoldDB" id="A0A0D3BXJ4"/>
<proteinExistence type="predicted"/>
<evidence type="ECO:0000313" key="2">
    <source>
        <dbReference type="Proteomes" id="UP000032141"/>
    </source>
</evidence>
<name>A0A0D3BXJ4_BRAOL</name>
<reference evidence="1" key="2">
    <citation type="submission" date="2015-03" db="UniProtKB">
        <authorList>
            <consortium name="EnsemblPlants"/>
        </authorList>
    </citation>
    <scope>IDENTIFICATION</scope>
</reference>